<evidence type="ECO:0008006" key="4">
    <source>
        <dbReference type="Google" id="ProtNLM"/>
    </source>
</evidence>
<comment type="caution">
    <text evidence="2">The sequence shown here is derived from an EMBL/GenBank/DDBJ whole genome shotgun (WGS) entry which is preliminary data.</text>
</comment>
<dbReference type="Gene3D" id="1.10.443.10">
    <property type="entry name" value="Intergrase catalytic core"/>
    <property type="match status" value="1"/>
</dbReference>
<reference evidence="2 3" key="1">
    <citation type="submission" date="2019-08" db="EMBL/GenBank/DDBJ databases">
        <title>Identification of a novel species of the genus Boseongicola.</title>
        <authorList>
            <person name="Zhang X.-Q."/>
        </authorList>
    </citation>
    <scope>NUCLEOTIDE SEQUENCE [LARGE SCALE GENOMIC DNA]</scope>
    <source>
        <strain evidence="2 3">HY14</strain>
    </source>
</reference>
<dbReference type="RefSeq" id="WP_148376194.1">
    <property type="nucleotide sequence ID" value="NZ_VSIY01000003.1"/>
</dbReference>
<keyword evidence="1" id="KW-0233">DNA recombination</keyword>
<proteinExistence type="predicted"/>
<dbReference type="Proteomes" id="UP000322080">
    <property type="component" value="Unassembled WGS sequence"/>
</dbReference>
<dbReference type="GO" id="GO:0015074">
    <property type="term" value="P:DNA integration"/>
    <property type="evidence" value="ECO:0007669"/>
    <property type="project" value="InterPro"/>
</dbReference>
<name>A0A5D0RRB4_9RHOB</name>
<sequence length="469" mass="51739">MAKVNFTRDNLPALKPGKTLTDAGFGGYGEGTLQAKASKSGGVTVSVKFMLNGKQVRRTVRQDVGYWIVEENGTPAKLRGEAREVVQQARLESARPARGQVLSSEAGAKMRFVELAERYLEWRATNEPFRGASTVRAVRKAAERADAFFYAPVVDLEPSDGTQFLAHVVADAVAASKARAKAKGDGAVGGRVSGDNPGYQAAISTRGLLRPMLRDFALGILGLKVRVDLFDGWKAKTNEPKKGAMTKEERAKFFKALDEWQKPQSNRTGRRHQGSIETADMLRLAYMAGGRGGEWKEARWGQIKNLDGACEPGKPGTWPTWTFEPGERKQGTTHTQVLDPWAVAILRQVRERRLARWGAIRPGDYVFPSATARKPDERPRSSYGTAFNAVIELSGINEGKGYRDKLTPHRVLRASRITELLTEKGWTAKEVADHLGMTVDVIERVYLVEHEKLNHLTMKVAELTDPTAG</sequence>
<evidence type="ECO:0000256" key="1">
    <source>
        <dbReference type="ARBA" id="ARBA00023172"/>
    </source>
</evidence>
<dbReference type="GO" id="GO:0006310">
    <property type="term" value="P:DNA recombination"/>
    <property type="evidence" value="ECO:0007669"/>
    <property type="project" value="UniProtKB-KW"/>
</dbReference>
<dbReference type="GO" id="GO:0003677">
    <property type="term" value="F:DNA binding"/>
    <property type="evidence" value="ECO:0007669"/>
    <property type="project" value="InterPro"/>
</dbReference>
<dbReference type="InterPro" id="IPR013762">
    <property type="entry name" value="Integrase-like_cat_sf"/>
</dbReference>
<evidence type="ECO:0000313" key="2">
    <source>
        <dbReference type="EMBL" id="TYB83104.1"/>
    </source>
</evidence>
<dbReference type="InterPro" id="IPR011010">
    <property type="entry name" value="DNA_brk_join_enz"/>
</dbReference>
<accession>A0A5D0RRB4</accession>
<keyword evidence="3" id="KW-1185">Reference proteome</keyword>
<evidence type="ECO:0000313" key="3">
    <source>
        <dbReference type="Proteomes" id="UP000322080"/>
    </source>
</evidence>
<organism evidence="2 3">
    <name type="scientific">Maritimibacter fusiformis</name>
    <dbReference type="NCBI Taxonomy" id="2603819"/>
    <lineage>
        <taxon>Bacteria</taxon>
        <taxon>Pseudomonadati</taxon>
        <taxon>Pseudomonadota</taxon>
        <taxon>Alphaproteobacteria</taxon>
        <taxon>Rhodobacterales</taxon>
        <taxon>Roseobacteraceae</taxon>
        <taxon>Maritimibacter</taxon>
    </lineage>
</organism>
<dbReference type="EMBL" id="VSIY01000003">
    <property type="protein sequence ID" value="TYB83104.1"/>
    <property type="molecule type" value="Genomic_DNA"/>
</dbReference>
<gene>
    <name evidence="2" type="ORF">FVF75_02670</name>
</gene>
<protein>
    <recommendedName>
        <fullName evidence="4">Tyr recombinase domain-containing protein</fullName>
    </recommendedName>
</protein>
<dbReference type="SUPFAM" id="SSF56349">
    <property type="entry name" value="DNA breaking-rejoining enzymes"/>
    <property type="match status" value="1"/>
</dbReference>
<dbReference type="AlphaFoldDB" id="A0A5D0RRB4"/>